<reference evidence="2" key="1">
    <citation type="submission" date="2022-06" db="EMBL/GenBank/DDBJ databases">
        <title>New cyanobacteria of genus Symplocastrum in benthos of Lake Baikal.</title>
        <authorList>
            <person name="Sorokovikova E."/>
            <person name="Tikhonova I."/>
            <person name="Krasnopeev A."/>
            <person name="Evseev P."/>
            <person name="Gladkikh A."/>
            <person name="Belykh O."/>
        </authorList>
    </citation>
    <scope>NUCLEOTIDE SEQUENCE</scope>
    <source>
        <strain evidence="2">BBK-W-15</strain>
    </source>
</reference>
<evidence type="ECO:0000256" key="1">
    <source>
        <dbReference type="SAM" id="MobiDB-lite"/>
    </source>
</evidence>
<keyword evidence="3" id="KW-1185">Reference proteome</keyword>
<proteinExistence type="predicted"/>
<sequence>MKLKLKYWVLFLLLGICLWFGLPILKPTATASDTAKVLHLLNRIGFGPLPGDIQRIQSTGIEAYIKSQLAPESIPLPPQLIQKLEGLKTLQLTPVELFNRYSPQAGERRQEQTQSQRNILPRRQRQSQSEGNTPPRRQKQSQPNLQMAQKQAQKPLQEAREARLLRAIASPRQLEEVMVDFWFNHFNVFGAKGDTRFWVGAYEEQAIRPHILGSFRDLLEATARHPAMLFYLDNWQNTAPGSPKAKGRFRGLNENYAREVMELHTLGVDGGYTQEDVTTLARILTGWGLIRRVNNGDKSGFYFDRDRHDFSDKIFLGKSIQGSGIDEVEQALDILARHPATAHHISYQLAQYFVADEPPSNLVDSLAQRFQQTDGNIRAVLETLFQSPEFFNTKYYGSKFKTPYQYVISELRAIDAKNINISSISGFLRQLGMPLYGCQTPNGYKNTQSAWLNPDGMIRRVNFATTLANRRNGNKESLDITQLRQTIGNNLSTKTQEVIASSPEKLKAALILGSPEMMRR</sequence>
<dbReference type="InterPro" id="IPR014917">
    <property type="entry name" value="DUF1800"/>
</dbReference>
<dbReference type="Pfam" id="PF08811">
    <property type="entry name" value="DUF1800"/>
    <property type="match status" value="1"/>
</dbReference>
<protein>
    <submittedName>
        <fullName evidence="2">DUF1800 family protein</fullName>
    </submittedName>
</protein>
<feature type="compositionally biased region" description="Polar residues" evidence="1">
    <location>
        <begin position="140"/>
        <end position="154"/>
    </location>
</feature>
<dbReference type="Proteomes" id="UP001204953">
    <property type="component" value="Unassembled WGS sequence"/>
</dbReference>
<organism evidence="2 3">
    <name type="scientific">Limnofasciculus baicalensis BBK-W-15</name>
    <dbReference type="NCBI Taxonomy" id="2699891"/>
    <lineage>
        <taxon>Bacteria</taxon>
        <taxon>Bacillati</taxon>
        <taxon>Cyanobacteriota</taxon>
        <taxon>Cyanophyceae</taxon>
        <taxon>Coleofasciculales</taxon>
        <taxon>Coleofasciculaceae</taxon>
        <taxon>Limnofasciculus</taxon>
        <taxon>Limnofasciculus baicalensis</taxon>
    </lineage>
</organism>
<comment type="caution">
    <text evidence="2">The sequence shown here is derived from an EMBL/GenBank/DDBJ whole genome shotgun (WGS) entry which is preliminary data.</text>
</comment>
<dbReference type="RefSeq" id="WP_254011798.1">
    <property type="nucleotide sequence ID" value="NZ_JAMZMM010000087.1"/>
</dbReference>
<dbReference type="AlphaFoldDB" id="A0AAE3GQS3"/>
<accession>A0AAE3GQS3</accession>
<evidence type="ECO:0000313" key="3">
    <source>
        <dbReference type="Proteomes" id="UP001204953"/>
    </source>
</evidence>
<feature type="region of interest" description="Disordered" evidence="1">
    <location>
        <begin position="103"/>
        <end position="156"/>
    </location>
</feature>
<name>A0AAE3GQS3_9CYAN</name>
<gene>
    <name evidence="2" type="ORF">NJ959_11135</name>
</gene>
<dbReference type="EMBL" id="JAMZMM010000087">
    <property type="protein sequence ID" value="MCP2729010.1"/>
    <property type="molecule type" value="Genomic_DNA"/>
</dbReference>
<evidence type="ECO:0000313" key="2">
    <source>
        <dbReference type="EMBL" id="MCP2729010.1"/>
    </source>
</evidence>